<gene>
    <name evidence="1" type="ORF">EZS28_051193</name>
</gene>
<evidence type="ECO:0000313" key="1">
    <source>
        <dbReference type="EMBL" id="KAA6353280.1"/>
    </source>
</evidence>
<organism evidence="1 2">
    <name type="scientific">Streblomastix strix</name>
    <dbReference type="NCBI Taxonomy" id="222440"/>
    <lineage>
        <taxon>Eukaryota</taxon>
        <taxon>Metamonada</taxon>
        <taxon>Preaxostyla</taxon>
        <taxon>Oxymonadida</taxon>
        <taxon>Streblomastigidae</taxon>
        <taxon>Streblomastix</taxon>
    </lineage>
</organism>
<proteinExistence type="predicted"/>
<reference evidence="1 2" key="1">
    <citation type="submission" date="2019-03" db="EMBL/GenBank/DDBJ databases">
        <title>Single cell metagenomics reveals metabolic interactions within the superorganism composed of flagellate Streblomastix strix and complex community of Bacteroidetes bacteria on its surface.</title>
        <authorList>
            <person name="Treitli S.C."/>
            <person name="Kolisko M."/>
            <person name="Husnik F."/>
            <person name="Keeling P."/>
            <person name="Hampl V."/>
        </authorList>
    </citation>
    <scope>NUCLEOTIDE SEQUENCE [LARGE SCALE GENOMIC DNA]</scope>
    <source>
        <strain evidence="1">ST1C</strain>
    </source>
</reference>
<sequence>MVPLNQYLPADTKDIEIERLRSQNATSMQKKDSAVKRISMQHDRLQAQTGELKKELYEKEIEIAVRQCEICNELIAASNYDEHLKLHNQKHNQHSPEHEYPL</sequence>
<name>A0A5J4T6Y3_9EUKA</name>
<feature type="non-terminal residue" evidence="1">
    <location>
        <position position="102"/>
    </location>
</feature>
<dbReference type="AlphaFoldDB" id="A0A5J4T6Y3"/>
<evidence type="ECO:0000313" key="2">
    <source>
        <dbReference type="Proteomes" id="UP000324800"/>
    </source>
</evidence>
<dbReference type="Proteomes" id="UP000324800">
    <property type="component" value="Unassembled WGS sequence"/>
</dbReference>
<accession>A0A5J4T6Y3</accession>
<protein>
    <submittedName>
        <fullName evidence="1">Uncharacterized protein</fullName>
    </submittedName>
</protein>
<comment type="caution">
    <text evidence="1">The sequence shown here is derived from an EMBL/GenBank/DDBJ whole genome shotgun (WGS) entry which is preliminary data.</text>
</comment>
<dbReference type="EMBL" id="SNRW01038422">
    <property type="protein sequence ID" value="KAA6353280.1"/>
    <property type="molecule type" value="Genomic_DNA"/>
</dbReference>